<name>A0ABP8A569_9MICO</name>
<reference evidence="3" key="1">
    <citation type="journal article" date="2019" name="Int. J. Syst. Evol. Microbiol.">
        <title>The Global Catalogue of Microorganisms (GCM) 10K type strain sequencing project: providing services to taxonomists for standard genome sequencing and annotation.</title>
        <authorList>
            <consortium name="The Broad Institute Genomics Platform"/>
            <consortium name="The Broad Institute Genome Sequencing Center for Infectious Disease"/>
            <person name="Wu L."/>
            <person name="Ma J."/>
        </authorList>
    </citation>
    <scope>NUCLEOTIDE SEQUENCE [LARGE SCALE GENOMIC DNA]</scope>
    <source>
        <strain evidence="3">JCM 17591</strain>
    </source>
</reference>
<dbReference type="InterPro" id="IPR043129">
    <property type="entry name" value="ATPase_NBD"/>
</dbReference>
<sequence length="329" mass="33787">MSLLLAVDGGNSKTEAVVFTEAGRVVAELRGEGSGGGPEHVCSVLASLLDESLRSGIAGAALALAGVDFPDDEEAFTAAVSALLPAARVVVENDAAALLDLREHPDASVVAVVVSGAGLNAVARGPMGLATVPAIGWPSGDFGGGDEVARRAIAAAYRSADGRGPSTALERVVLDVTGAPDHRSLARLIRRDLLPGEVFASLSSVVARCAEEGDPVAAQLIAEAADEAVGLLCTVVAEAAGRRRGEVIDGRVEVEVAGGMFRDEGFRSRVESAVVSQGWIVEHAHGRPVTGAVRLACREHLADPREAEELAERVLGALDSARTERTATE</sequence>
<dbReference type="PANTHER" id="PTHR43190">
    <property type="entry name" value="N-ACETYL-D-GLUCOSAMINE KINASE"/>
    <property type="match status" value="1"/>
</dbReference>
<dbReference type="Pfam" id="PF01869">
    <property type="entry name" value="BcrAD_BadFG"/>
    <property type="match status" value="1"/>
</dbReference>
<dbReference type="RefSeq" id="WP_344755434.1">
    <property type="nucleotide sequence ID" value="NZ_BAABBW010000004.1"/>
</dbReference>
<dbReference type="EMBL" id="BAABBW010000004">
    <property type="protein sequence ID" value="GAA4178084.1"/>
    <property type="molecule type" value="Genomic_DNA"/>
</dbReference>
<feature type="domain" description="ATPase BadF/BadG/BcrA/BcrD type" evidence="1">
    <location>
        <begin position="7"/>
        <end position="293"/>
    </location>
</feature>
<protein>
    <submittedName>
        <fullName evidence="2">N-acetylglucosamine kinase</fullName>
    </submittedName>
</protein>
<evidence type="ECO:0000313" key="2">
    <source>
        <dbReference type="EMBL" id="GAA4178084.1"/>
    </source>
</evidence>
<comment type="caution">
    <text evidence="2">The sequence shown here is derived from an EMBL/GenBank/DDBJ whole genome shotgun (WGS) entry which is preliminary data.</text>
</comment>
<dbReference type="InterPro" id="IPR002731">
    <property type="entry name" value="ATPase_BadF"/>
</dbReference>
<proteinExistence type="predicted"/>
<dbReference type="GO" id="GO:0016301">
    <property type="term" value="F:kinase activity"/>
    <property type="evidence" value="ECO:0007669"/>
    <property type="project" value="UniProtKB-KW"/>
</dbReference>
<dbReference type="SUPFAM" id="SSF53067">
    <property type="entry name" value="Actin-like ATPase domain"/>
    <property type="match status" value="2"/>
</dbReference>
<keyword evidence="3" id="KW-1185">Reference proteome</keyword>
<dbReference type="Proteomes" id="UP001501079">
    <property type="component" value="Unassembled WGS sequence"/>
</dbReference>
<keyword evidence="2" id="KW-0808">Transferase</keyword>
<gene>
    <name evidence="2" type="ORF">GCM10022287_27840</name>
</gene>
<evidence type="ECO:0000313" key="3">
    <source>
        <dbReference type="Proteomes" id="UP001501079"/>
    </source>
</evidence>
<evidence type="ECO:0000259" key="1">
    <source>
        <dbReference type="Pfam" id="PF01869"/>
    </source>
</evidence>
<dbReference type="InterPro" id="IPR052519">
    <property type="entry name" value="Euk-type_GlcNAc_Kinase"/>
</dbReference>
<dbReference type="PANTHER" id="PTHR43190:SF3">
    <property type="entry name" value="N-ACETYL-D-GLUCOSAMINE KINASE"/>
    <property type="match status" value="1"/>
</dbReference>
<keyword evidence="2" id="KW-0418">Kinase</keyword>
<dbReference type="Gene3D" id="3.30.420.40">
    <property type="match status" value="2"/>
</dbReference>
<organism evidence="2 3">
    <name type="scientific">Gryllotalpicola koreensis</name>
    <dbReference type="NCBI Taxonomy" id="993086"/>
    <lineage>
        <taxon>Bacteria</taxon>
        <taxon>Bacillati</taxon>
        <taxon>Actinomycetota</taxon>
        <taxon>Actinomycetes</taxon>
        <taxon>Micrococcales</taxon>
        <taxon>Microbacteriaceae</taxon>
        <taxon>Gryllotalpicola</taxon>
    </lineage>
</organism>
<accession>A0ABP8A569</accession>